<dbReference type="AlphaFoldDB" id="A0A9X3B039"/>
<dbReference type="RefSeq" id="WP_261515640.1">
    <property type="nucleotide sequence ID" value="NZ_JAODNV010000010.1"/>
</dbReference>
<dbReference type="EMBL" id="JAODNV010000010">
    <property type="protein sequence ID" value="MCT8990724.1"/>
    <property type="molecule type" value="Genomic_DNA"/>
</dbReference>
<evidence type="ECO:0000313" key="1">
    <source>
        <dbReference type="EMBL" id="MCT8990724.1"/>
    </source>
</evidence>
<sequence>MEMEGFTKDTVLQIITYADAARLDAYEAISAKALEEARAGGAPEDIAVLGEIIARPALSFSDFDLTGEWQCRTIKAGGISPLVIYDWFRCRVSDDGSGWVLEKVSGSQRTQGRFFTDGDERLIYLGSYFVAGDEPPPYGAGPESDQAGYAFRDSEAQWHIAFPAPARESKLDILEFRRSQ</sequence>
<comment type="caution">
    <text evidence="1">The sequence shown here is derived from an EMBL/GenBank/DDBJ whole genome shotgun (WGS) entry which is preliminary data.</text>
</comment>
<dbReference type="InterPro" id="IPR032609">
    <property type="entry name" value="DUF4893"/>
</dbReference>
<protein>
    <submittedName>
        <fullName evidence="1">DUF4893 domain-containing protein</fullName>
    </submittedName>
</protein>
<organism evidence="1 2">
    <name type="scientific">Chelativorans petroleitrophicus</name>
    <dbReference type="NCBI Taxonomy" id="2975484"/>
    <lineage>
        <taxon>Bacteria</taxon>
        <taxon>Pseudomonadati</taxon>
        <taxon>Pseudomonadota</taxon>
        <taxon>Alphaproteobacteria</taxon>
        <taxon>Hyphomicrobiales</taxon>
        <taxon>Phyllobacteriaceae</taxon>
        <taxon>Chelativorans</taxon>
    </lineage>
</organism>
<evidence type="ECO:0000313" key="2">
    <source>
        <dbReference type="Proteomes" id="UP001149009"/>
    </source>
</evidence>
<dbReference type="Proteomes" id="UP001149009">
    <property type="component" value="Unassembled WGS sequence"/>
</dbReference>
<proteinExistence type="predicted"/>
<accession>A0A9X3B039</accession>
<reference evidence="1" key="1">
    <citation type="submission" date="2022-08" db="EMBL/GenBank/DDBJ databases">
        <title>Chelativorans sichuanense sp. nov., a paraffin oil-degrading bacterium isolated from a mixture of oil-based drill cuttings and paddy soil.</title>
        <authorList>
            <person name="Yu J."/>
            <person name="Liu H."/>
            <person name="Chen Q."/>
        </authorList>
    </citation>
    <scope>NUCLEOTIDE SEQUENCE</scope>
    <source>
        <strain evidence="1">SCAU 2101</strain>
    </source>
</reference>
<dbReference type="Pfam" id="PF16233">
    <property type="entry name" value="DUF4893"/>
    <property type="match status" value="1"/>
</dbReference>
<name>A0A9X3B039_9HYPH</name>
<gene>
    <name evidence="1" type="ORF">NYR54_10535</name>
</gene>
<keyword evidence="2" id="KW-1185">Reference proteome</keyword>